<keyword evidence="1" id="KW-0812">Transmembrane</keyword>
<gene>
    <name evidence="2" type="ORF">C9374_009405</name>
</gene>
<evidence type="ECO:0008006" key="4">
    <source>
        <dbReference type="Google" id="ProtNLM"/>
    </source>
</evidence>
<protein>
    <recommendedName>
        <fullName evidence="4">Transmembrane protein</fullName>
    </recommendedName>
</protein>
<proteinExistence type="predicted"/>
<dbReference type="GeneID" id="68101859"/>
<feature type="transmembrane region" description="Helical" evidence="1">
    <location>
        <begin position="12"/>
        <end position="34"/>
    </location>
</feature>
<reference evidence="2 3" key="1">
    <citation type="journal article" date="2018" name="BMC Genomics">
        <title>The genome of Naegleria lovaniensis, the basis for a comparative approach to unravel pathogenicity factors of the human pathogenic amoeba N. fowleri.</title>
        <authorList>
            <person name="Liechti N."/>
            <person name="Schurch N."/>
            <person name="Bruggmann R."/>
            <person name="Wittwer M."/>
        </authorList>
    </citation>
    <scope>NUCLEOTIDE SEQUENCE [LARGE SCALE GENOMIC DNA]</scope>
    <source>
        <strain evidence="2 3">ATCC 30569</strain>
    </source>
</reference>
<keyword evidence="3" id="KW-1185">Reference proteome</keyword>
<evidence type="ECO:0000313" key="3">
    <source>
        <dbReference type="Proteomes" id="UP000816034"/>
    </source>
</evidence>
<feature type="transmembrane region" description="Helical" evidence="1">
    <location>
        <begin position="87"/>
        <end position="114"/>
    </location>
</feature>
<dbReference type="EMBL" id="PYSW02000038">
    <property type="protein sequence ID" value="KAG2377494.1"/>
    <property type="molecule type" value="Genomic_DNA"/>
</dbReference>
<feature type="transmembrane region" description="Helical" evidence="1">
    <location>
        <begin position="54"/>
        <end position="75"/>
    </location>
</feature>
<comment type="caution">
    <text evidence="2">The sequence shown here is derived from an EMBL/GenBank/DDBJ whole genome shotgun (WGS) entry which is preliminary data.</text>
</comment>
<accession>A0AA88GHA9</accession>
<sequence>MSKASCDKSIIGVVLGSLILLFPSLAYLIAQIVLTVKNNVHLEGNDLVFSILTYTALSIFILTGVIGIASIVDCFGSNNASISRKYLIGCSIHWFIWILLSIGAVISLIVVYSLHLESILKQPNPNPNNNSSELDEYTKQKILVGTWIGVSGFILLCCLLPICCCGISRMISVVKSTTRYKMGEPGQYSRLSNDDL</sequence>
<dbReference type="AlphaFoldDB" id="A0AA88GHA9"/>
<evidence type="ECO:0000256" key="1">
    <source>
        <dbReference type="SAM" id="Phobius"/>
    </source>
</evidence>
<keyword evidence="1" id="KW-0472">Membrane</keyword>
<dbReference type="Proteomes" id="UP000816034">
    <property type="component" value="Unassembled WGS sequence"/>
</dbReference>
<organism evidence="2 3">
    <name type="scientific">Naegleria lovaniensis</name>
    <name type="common">Amoeba</name>
    <dbReference type="NCBI Taxonomy" id="51637"/>
    <lineage>
        <taxon>Eukaryota</taxon>
        <taxon>Discoba</taxon>
        <taxon>Heterolobosea</taxon>
        <taxon>Tetramitia</taxon>
        <taxon>Eutetramitia</taxon>
        <taxon>Vahlkampfiidae</taxon>
        <taxon>Naegleria</taxon>
    </lineage>
</organism>
<evidence type="ECO:0000313" key="2">
    <source>
        <dbReference type="EMBL" id="KAG2377494.1"/>
    </source>
</evidence>
<keyword evidence="1" id="KW-1133">Transmembrane helix</keyword>
<name>A0AA88GHA9_NAELO</name>
<feature type="transmembrane region" description="Helical" evidence="1">
    <location>
        <begin position="147"/>
        <end position="171"/>
    </location>
</feature>
<dbReference type="RefSeq" id="XP_044544756.1">
    <property type="nucleotide sequence ID" value="XM_044699589.1"/>
</dbReference>